<reference evidence="1 2" key="1">
    <citation type="submission" date="2024-07" db="EMBL/GenBank/DDBJ databases">
        <title>Section-level genome sequencing and comparative genomics of Aspergillus sections Usti and Cavernicolus.</title>
        <authorList>
            <consortium name="Lawrence Berkeley National Laboratory"/>
            <person name="Nybo J.L."/>
            <person name="Vesth T.C."/>
            <person name="Theobald S."/>
            <person name="Frisvad J.C."/>
            <person name="Larsen T.O."/>
            <person name="Kjaerboelling I."/>
            <person name="Rothschild-Mancinelli K."/>
            <person name="Lyhne E.K."/>
            <person name="Kogle M.E."/>
            <person name="Barry K."/>
            <person name="Clum A."/>
            <person name="Na H."/>
            <person name="Ledsgaard L."/>
            <person name="Lin J."/>
            <person name="Lipzen A."/>
            <person name="Kuo A."/>
            <person name="Riley R."/>
            <person name="Mondo S."/>
            <person name="Labutti K."/>
            <person name="Haridas S."/>
            <person name="Pangalinan J."/>
            <person name="Salamov A.A."/>
            <person name="Simmons B.A."/>
            <person name="Magnuson J.K."/>
            <person name="Chen J."/>
            <person name="Drula E."/>
            <person name="Henrissat B."/>
            <person name="Wiebenga A."/>
            <person name="Lubbers R.J."/>
            <person name="Gomes A.C."/>
            <person name="Makela M.R."/>
            <person name="Stajich J."/>
            <person name="Grigoriev I.V."/>
            <person name="Mortensen U.H."/>
            <person name="De Vries R.P."/>
            <person name="Baker S.E."/>
            <person name="Andersen M.R."/>
        </authorList>
    </citation>
    <scope>NUCLEOTIDE SEQUENCE [LARGE SCALE GENOMIC DNA]</scope>
    <source>
        <strain evidence="1 2">CBS 209.92</strain>
    </source>
</reference>
<accession>A0ABR4GA93</accession>
<protein>
    <submittedName>
        <fullName evidence="1">Uncharacterized protein</fullName>
    </submittedName>
</protein>
<sequence>MSGPLLIDEECWQLGLSPSSDPTVWPLPARTLRIESATSISFRAWMRPLKNHRTTPYGARFTTYSMPKCQAVMVARENISFRNLIPRSGLLRSEEPCPANPTGVSRSEGFSRESARHAVFYRTKKLDIYSKTPAQLEAGVVGKNYDSSIRRRMWGLWGLTTALAIVQLHHG</sequence>
<proteinExistence type="predicted"/>
<name>A0ABR4GA93_9EURO</name>
<gene>
    <name evidence="1" type="ORF">BJX66DRAFT_152558</name>
</gene>
<keyword evidence="2" id="KW-1185">Reference proteome</keyword>
<comment type="caution">
    <text evidence="1">The sequence shown here is derived from an EMBL/GenBank/DDBJ whole genome shotgun (WGS) entry which is preliminary data.</text>
</comment>
<evidence type="ECO:0000313" key="1">
    <source>
        <dbReference type="EMBL" id="KAL2795933.1"/>
    </source>
</evidence>
<dbReference type="Proteomes" id="UP001610563">
    <property type="component" value="Unassembled WGS sequence"/>
</dbReference>
<organism evidence="1 2">
    <name type="scientific">Aspergillus keveii</name>
    <dbReference type="NCBI Taxonomy" id="714993"/>
    <lineage>
        <taxon>Eukaryota</taxon>
        <taxon>Fungi</taxon>
        <taxon>Dikarya</taxon>
        <taxon>Ascomycota</taxon>
        <taxon>Pezizomycotina</taxon>
        <taxon>Eurotiomycetes</taxon>
        <taxon>Eurotiomycetidae</taxon>
        <taxon>Eurotiales</taxon>
        <taxon>Aspergillaceae</taxon>
        <taxon>Aspergillus</taxon>
        <taxon>Aspergillus subgen. Nidulantes</taxon>
    </lineage>
</organism>
<evidence type="ECO:0000313" key="2">
    <source>
        <dbReference type="Proteomes" id="UP001610563"/>
    </source>
</evidence>
<dbReference type="EMBL" id="JBFTWV010000030">
    <property type="protein sequence ID" value="KAL2795933.1"/>
    <property type="molecule type" value="Genomic_DNA"/>
</dbReference>